<reference evidence="2 3" key="1">
    <citation type="submission" date="2018-09" db="EMBL/GenBank/DDBJ databases">
        <title>Genomic investigation of the strawberry pathogen Phytophthora fragariae indicates pathogenicity is determined by transcriptional variation in three key races.</title>
        <authorList>
            <person name="Adams T.M."/>
            <person name="Armitage A.D."/>
            <person name="Sobczyk M.K."/>
            <person name="Bates H.J."/>
            <person name="Dunwell J.M."/>
            <person name="Nellist C.F."/>
            <person name="Harrison R.J."/>
        </authorList>
    </citation>
    <scope>NUCLEOTIDE SEQUENCE [LARGE SCALE GENOMIC DNA]</scope>
    <source>
        <strain evidence="2 3">BC-23</strain>
    </source>
</reference>
<feature type="compositionally biased region" description="Basic and acidic residues" evidence="1">
    <location>
        <begin position="329"/>
        <end position="348"/>
    </location>
</feature>
<dbReference type="InterPro" id="IPR011990">
    <property type="entry name" value="TPR-like_helical_dom_sf"/>
</dbReference>
<feature type="compositionally biased region" description="Acidic residues" evidence="1">
    <location>
        <begin position="316"/>
        <end position="328"/>
    </location>
</feature>
<accession>A0A6G0N361</accession>
<proteinExistence type="predicted"/>
<dbReference type="EMBL" id="QXGC01002061">
    <property type="protein sequence ID" value="KAE9191434.1"/>
    <property type="molecule type" value="Genomic_DNA"/>
</dbReference>
<evidence type="ECO:0000313" key="2">
    <source>
        <dbReference type="EMBL" id="KAE9191434.1"/>
    </source>
</evidence>
<dbReference type="Proteomes" id="UP000476176">
    <property type="component" value="Unassembled WGS sequence"/>
</dbReference>
<comment type="caution">
    <text evidence="2">The sequence shown here is derived from an EMBL/GenBank/DDBJ whole genome shotgun (WGS) entry which is preliminary data.</text>
</comment>
<dbReference type="Gene3D" id="1.25.40.10">
    <property type="entry name" value="Tetratricopeptide repeat domain"/>
    <property type="match status" value="1"/>
</dbReference>
<evidence type="ECO:0008006" key="4">
    <source>
        <dbReference type="Google" id="ProtNLM"/>
    </source>
</evidence>
<evidence type="ECO:0000313" key="3">
    <source>
        <dbReference type="Proteomes" id="UP000476176"/>
    </source>
</evidence>
<gene>
    <name evidence="2" type="ORF">PF004_g21604</name>
</gene>
<dbReference type="SUPFAM" id="SSF48452">
    <property type="entry name" value="TPR-like"/>
    <property type="match status" value="1"/>
</dbReference>
<dbReference type="AlphaFoldDB" id="A0A6G0N361"/>
<name>A0A6G0N361_9STRA</name>
<evidence type="ECO:0000256" key="1">
    <source>
        <dbReference type="SAM" id="MobiDB-lite"/>
    </source>
</evidence>
<organism evidence="2 3">
    <name type="scientific">Phytophthora fragariae</name>
    <dbReference type="NCBI Taxonomy" id="53985"/>
    <lineage>
        <taxon>Eukaryota</taxon>
        <taxon>Sar</taxon>
        <taxon>Stramenopiles</taxon>
        <taxon>Oomycota</taxon>
        <taxon>Peronosporomycetes</taxon>
        <taxon>Peronosporales</taxon>
        <taxon>Peronosporaceae</taxon>
        <taxon>Phytophthora</taxon>
    </lineage>
</organism>
<protein>
    <recommendedName>
        <fullName evidence="4">MalT-like TPR region domain-containing protein</fullName>
    </recommendedName>
</protein>
<feature type="region of interest" description="Disordered" evidence="1">
    <location>
        <begin position="313"/>
        <end position="362"/>
    </location>
</feature>
<sequence>MHQNVHHRCAQPVEVRQLDAALQAAFATLALLLRSSVACSVLGVDMRDDAAARTLEKLTQAASSSPQTLVQNRTARKWIVYTWAPIVRLASSSLSTSPLIDLSTDVLVMLARLLQASGSWRRCTAMGHSLAYAEMGYDLAKQLRENGTDPAAWSRLEMQCAEAFATALLQRNAGHNEALKTFRDALQGALHVGDQEYELRARLHVAKTLRLMEEPEIAHAELVQLLERSRALNDVQMEAMAEYEMGEHFVQQEDLESAQEHFRAAQTLCNRTANCGDSWRPRSIQQAIAFYARLRPTARRGAMRCSVSTLLRSVSDEQEDDSDQSEAEGDSRDVLKQEEVPRPRERRQAFYLKKTSPQPRSLMSTLMSTISGNSLSGPKPKRTMAWRESVFTTTWPEGSALL</sequence>